<organism evidence="1 2">
    <name type="scientific">Kitasatospora purpeofusca</name>
    <dbReference type="NCBI Taxonomy" id="67352"/>
    <lineage>
        <taxon>Bacteria</taxon>
        <taxon>Bacillati</taxon>
        <taxon>Actinomycetota</taxon>
        <taxon>Actinomycetes</taxon>
        <taxon>Kitasatosporales</taxon>
        <taxon>Streptomycetaceae</taxon>
        <taxon>Kitasatospora</taxon>
    </lineage>
</organism>
<keyword evidence="2" id="KW-1185">Reference proteome</keyword>
<evidence type="ECO:0000313" key="2">
    <source>
        <dbReference type="Proteomes" id="UP001432222"/>
    </source>
</evidence>
<gene>
    <name evidence="1" type="ORF">OHA16_10595</name>
</gene>
<reference evidence="1" key="1">
    <citation type="submission" date="2022-10" db="EMBL/GenBank/DDBJ databases">
        <title>The complete genomes of actinobacterial strains from the NBC collection.</title>
        <authorList>
            <person name="Joergensen T.S."/>
            <person name="Alvarez Arevalo M."/>
            <person name="Sterndorff E.B."/>
            <person name="Faurdal D."/>
            <person name="Vuksanovic O."/>
            <person name="Mourched A.-S."/>
            <person name="Charusanti P."/>
            <person name="Shaw S."/>
            <person name="Blin K."/>
            <person name="Weber T."/>
        </authorList>
    </citation>
    <scope>NUCLEOTIDE SEQUENCE</scope>
    <source>
        <strain evidence="1">NBC_00222</strain>
    </source>
</reference>
<dbReference type="Proteomes" id="UP001432222">
    <property type="component" value="Chromosome"/>
</dbReference>
<evidence type="ECO:0000313" key="1">
    <source>
        <dbReference type="EMBL" id="WUQ83381.1"/>
    </source>
</evidence>
<evidence type="ECO:0008006" key="3">
    <source>
        <dbReference type="Google" id="ProtNLM"/>
    </source>
</evidence>
<protein>
    <recommendedName>
        <fullName evidence="3">Restriction endonuclease type IV Mrr domain-containing protein</fullName>
    </recommendedName>
</protein>
<proteinExistence type="predicted"/>
<dbReference type="EMBL" id="CP108110">
    <property type="protein sequence ID" value="WUQ83381.1"/>
    <property type="molecule type" value="Genomic_DNA"/>
</dbReference>
<sequence length="564" mass="61404">MSGDEVEEVVAIMMCLKHPDCMRVRPSVGDGGIDLLLRLLDGSYHVFQIKRFTETLKAKQKTQVSKSLARLVAYAKSRNLRVSAWTLVMPLDPTKENFFDWLQGLPAPSDVTPTWRGLNFVDGLAAEYPTVIDYYLHGGRDRVDLAAAELTKLLRLHTTSDAGCHPLEASDAADTLRALANRINAQDPHYRYDLMVTHDSVAPASVDPNRMVVFWQEQFSHSWVTIVVRARFDDAPAVRPVPLSVTITVEPGSELERQLREFHDYGGELVLPGANADITMHLPGGLTPEGGTTEAVRIRSTYTPAPFPSEIEIVVVSPDGTELGSTVAEVTSSTTGVSGRGGRYYGTEANGMFDITLQINRETSEFRFALKSRDLDGLQPQKLRAGAEMLAHLGAPNVLLLRNPHGGQVVAQTPITVPLADSPGLLLDVIEALLVIQRAAGRPIRMPALDHFHIVKPWLDAAHLLRVGELTVRWDCVRCAPEDWLGQAIAEAEGDEVGPLGLLVPLEVEIGGLSIALGDMHYAVPSARVVRRPGEDSDNYVVVPAGDPVATVTLHTSAPAPEQP</sequence>
<name>A0ABZ1TWQ9_9ACTN</name>
<dbReference type="RefSeq" id="WP_328954411.1">
    <property type="nucleotide sequence ID" value="NZ_CP108110.1"/>
</dbReference>
<accession>A0ABZ1TWQ9</accession>